<organism evidence="1 2">
    <name type="scientific">Halomicrobium zhouii</name>
    <dbReference type="NCBI Taxonomy" id="767519"/>
    <lineage>
        <taxon>Archaea</taxon>
        <taxon>Methanobacteriati</taxon>
        <taxon>Methanobacteriota</taxon>
        <taxon>Stenosarchaea group</taxon>
        <taxon>Halobacteria</taxon>
        <taxon>Halobacteriales</taxon>
        <taxon>Haloarculaceae</taxon>
        <taxon>Halomicrobium</taxon>
    </lineage>
</organism>
<dbReference type="EMBL" id="FOZK01000002">
    <property type="protein sequence ID" value="SFR97474.1"/>
    <property type="molecule type" value="Genomic_DNA"/>
</dbReference>
<name>A0A1I6L1X7_9EURY</name>
<evidence type="ECO:0000313" key="1">
    <source>
        <dbReference type="EMBL" id="SFR97474.1"/>
    </source>
</evidence>
<dbReference type="Proteomes" id="UP000199062">
    <property type="component" value="Unassembled WGS sequence"/>
</dbReference>
<keyword evidence="2" id="KW-1185">Reference proteome</keyword>
<proteinExistence type="predicted"/>
<gene>
    <name evidence="1" type="ORF">SAMN05216559_1860</name>
</gene>
<sequence length="155" mass="17175">MAAEYEIESVETDLAPFGTADVYFCGQPSILASTNEDGQHQLMDRLLMDAPTDVRTDEDIRRLEDCTIGVYRSRDCGTIEQKRHLNGGLRKDDIVIDDRASTIDGLTSRRRGGLVLKIEARKPSPRKYQGCIAVRECLQELIGDPSVLNDSSSSA</sequence>
<evidence type="ECO:0000313" key="2">
    <source>
        <dbReference type="Proteomes" id="UP000199062"/>
    </source>
</evidence>
<protein>
    <submittedName>
        <fullName evidence="1">Uncharacterized protein</fullName>
    </submittedName>
</protein>
<accession>A0A1I6L1X7</accession>
<dbReference type="AlphaFoldDB" id="A0A1I6L1X7"/>
<dbReference type="RefSeq" id="WP_089816114.1">
    <property type="nucleotide sequence ID" value="NZ_FOZK01000002.1"/>
</dbReference>
<reference evidence="1 2" key="1">
    <citation type="submission" date="2016-10" db="EMBL/GenBank/DDBJ databases">
        <authorList>
            <person name="de Groot N.N."/>
        </authorList>
    </citation>
    <scope>NUCLEOTIDE SEQUENCE [LARGE SCALE GENOMIC DNA]</scope>
    <source>
        <strain evidence="1 2">CGMCC 1.10457</strain>
    </source>
</reference>